<dbReference type="EMBL" id="JACHIN010000002">
    <property type="protein sequence ID" value="MBB5076357.1"/>
    <property type="molecule type" value="Genomic_DNA"/>
</dbReference>
<comment type="caution">
    <text evidence="1">The sequence shown here is derived from an EMBL/GenBank/DDBJ whole genome shotgun (WGS) entry which is preliminary data.</text>
</comment>
<evidence type="ECO:0000313" key="2">
    <source>
        <dbReference type="Proteomes" id="UP000568380"/>
    </source>
</evidence>
<reference evidence="1 2" key="1">
    <citation type="submission" date="2020-08" db="EMBL/GenBank/DDBJ databases">
        <title>Genomic Encyclopedia of Type Strains, Phase IV (KMG-IV): sequencing the most valuable type-strain genomes for metagenomic binning, comparative biology and taxonomic classification.</title>
        <authorList>
            <person name="Goeker M."/>
        </authorList>
    </citation>
    <scope>NUCLEOTIDE SEQUENCE [LARGE SCALE GENOMIC DNA]</scope>
    <source>
        <strain evidence="1 2">DSM 45385</strain>
    </source>
</reference>
<protein>
    <submittedName>
        <fullName evidence="1">Uncharacterized protein</fullName>
    </submittedName>
</protein>
<gene>
    <name evidence="1" type="ORF">HNR40_001821</name>
</gene>
<evidence type="ECO:0000313" key="1">
    <source>
        <dbReference type="EMBL" id="MBB5076357.1"/>
    </source>
</evidence>
<organism evidence="1 2">
    <name type="scientific">Nonomuraea endophytica</name>
    <dbReference type="NCBI Taxonomy" id="714136"/>
    <lineage>
        <taxon>Bacteria</taxon>
        <taxon>Bacillati</taxon>
        <taxon>Actinomycetota</taxon>
        <taxon>Actinomycetes</taxon>
        <taxon>Streptosporangiales</taxon>
        <taxon>Streptosporangiaceae</taxon>
        <taxon>Nonomuraea</taxon>
    </lineage>
</organism>
<dbReference type="AlphaFoldDB" id="A0A7W7ZYV6"/>
<keyword evidence="2" id="KW-1185">Reference proteome</keyword>
<proteinExistence type="predicted"/>
<name>A0A7W7ZYV6_9ACTN</name>
<dbReference type="RefSeq" id="WP_281395109.1">
    <property type="nucleotide sequence ID" value="NZ_JACHIN010000002.1"/>
</dbReference>
<dbReference type="Proteomes" id="UP000568380">
    <property type="component" value="Unassembled WGS sequence"/>
</dbReference>
<accession>A0A7W7ZYV6</accession>
<sequence length="43" mass="4557">MEEIGGNDVLGLGDQELLSMLVRRSAGGQECRAVLTTRSPPSI</sequence>